<dbReference type="EMBL" id="NHOQ01001229">
    <property type="protein sequence ID" value="PWA25642.1"/>
    <property type="molecule type" value="Genomic_DNA"/>
</dbReference>
<dbReference type="InterPro" id="IPR028565">
    <property type="entry name" value="MHD"/>
</dbReference>
<feature type="compositionally biased region" description="Polar residues" evidence="9">
    <location>
        <begin position="851"/>
        <end position="862"/>
    </location>
</feature>
<dbReference type="InterPro" id="IPR004855">
    <property type="entry name" value="TFIIA_asu/bsu"/>
</dbReference>
<feature type="compositionally biased region" description="Polar residues" evidence="9">
    <location>
        <begin position="18"/>
        <end position="30"/>
    </location>
</feature>
<feature type="compositionally biased region" description="Low complexity" evidence="9">
    <location>
        <begin position="55"/>
        <end position="73"/>
    </location>
</feature>
<feature type="region of interest" description="Disordered" evidence="9">
    <location>
        <begin position="1145"/>
        <end position="1168"/>
    </location>
</feature>
<gene>
    <name evidence="12" type="ORF">CCH79_00001526</name>
</gene>
<evidence type="ECO:0000313" key="12">
    <source>
        <dbReference type="EMBL" id="PWA25642.1"/>
    </source>
</evidence>
<evidence type="ECO:0000256" key="9">
    <source>
        <dbReference type="SAM" id="MobiDB-lite"/>
    </source>
</evidence>
<evidence type="ECO:0000256" key="3">
    <source>
        <dbReference type="ARBA" id="ARBA00005579"/>
    </source>
</evidence>
<dbReference type="GO" id="GO:0006367">
    <property type="term" value="P:transcription initiation at RNA polymerase II promoter"/>
    <property type="evidence" value="ECO:0007669"/>
    <property type="project" value="InterPro"/>
</dbReference>
<dbReference type="Pfam" id="PF03153">
    <property type="entry name" value="TFIIA"/>
    <property type="match status" value="1"/>
</dbReference>
<proteinExistence type="inferred from homology"/>
<reference evidence="12 13" key="1">
    <citation type="journal article" date="2018" name="G3 (Bethesda)">
        <title>A High-Quality Reference Genome for the Invasive Mosquitofish Gambusia affinis Using a Chicago Library.</title>
        <authorList>
            <person name="Hoffberg S.L."/>
            <person name="Troendle N.J."/>
            <person name="Glenn T.C."/>
            <person name="Mahmud O."/>
            <person name="Louha S."/>
            <person name="Chalopin D."/>
            <person name="Bennetzen J.L."/>
            <person name="Mauricio R."/>
        </authorList>
    </citation>
    <scope>NUCLEOTIDE SEQUENCE [LARGE SCALE GENOMIC DNA]</scope>
    <source>
        <strain evidence="12">NE01/NJP1002.9</strain>
        <tissue evidence="12">Muscle</tissue>
    </source>
</reference>
<organism evidence="12 13">
    <name type="scientific">Gambusia affinis</name>
    <name type="common">Western mosquitofish</name>
    <name type="synonym">Heterandria affinis</name>
    <dbReference type="NCBI Taxonomy" id="33528"/>
    <lineage>
        <taxon>Eukaryota</taxon>
        <taxon>Metazoa</taxon>
        <taxon>Chordata</taxon>
        <taxon>Craniata</taxon>
        <taxon>Vertebrata</taxon>
        <taxon>Euteleostomi</taxon>
        <taxon>Actinopterygii</taxon>
        <taxon>Neopterygii</taxon>
        <taxon>Teleostei</taxon>
        <taxon>Neoteleostei</taxon>
        <taxon>Acanthomorphata</taxon>
        <taxon>Ovalentaria</taxon>
        <taxon>Atherinomorphae</taxon>
        <taxon>Cyprinodontiformes</taxon>
        <taxon>Poeciliidae</taxon>
        <taxon>Poeciliinae</taxon>
        <taxon>Gambusia</taxon>
    </lineage>
</organism>
<dbReference type="GO" id="GO:0006897">
    <property type="term" value="P:endocytosis"/>
    <property type="evidence" value="ECO:0007669"/>
    <property type="project" value="UniProtKB-KW"/>
</dbReference>
<dbReference type="SUPFAM" id="SSF50784">
    <property type="entry name" value="Transcription factor IIA (TFIIA), beta-barrel domain"/>
    <property type="match status" value="1"/>
</dbReference>
<feature type="region of interest" description="Disordered" evidence="9">
    <location>
        <begin position="107"/>
        <end position="186"/>
    </location>
</feature>
<feature type="region of interest" description="Disordered" evidence="9">
    <location>
        <begin position="55"/>
        <end position="77"/>
    </location>
</feature>
<dbReference type="InterPro" id="IPR050431">
    <property type="entry name" value="Adaptor_comp_med_subunit"/>
</dbReference>
<protein>
    <recommendedName>
        <fullName evidence="14">Stonin-1</fullName>
    </recommendedName>
</protein>
<feature type="compositionally biased region" description="Acidic residues" evidence="9">
    <location>
        <begin position="974"/>
        <end position="990"/>
    </location>
</feature>
<evidence type="ECO:0000256" key="8">
    <source>
        <dbReference type="ARBA" id="ARBA00023242"/>
    </source>
</evidence>
<evidence type="ECO:0000256" key="1">
    <source>
        <dbReference type="ARBA" id="ARBA00004123"/>
    </source>
</evidence>
<feature type="compositionally biased region" description="Basic and acidic residues" evidence="9">
    <location>
        <begin position="1153"/>
        <end position="1168"/>
    </location>
</feature>
<dbReference type="PROSITE" id="PS51070">
    <property type="entry name" value="SHD"/>
    <property type="match status" value="1"/>
</dbReference>
<dbReference type="Pfam" id="PF00928">
    <property type="entry name" value="Adap_comp_sub"/>
    <property type="match status" value="1"/>
</dbReference>
<evidence type="ECO:0000259" key="10">
    <source>
        <dbReference type="PROSITE" id="PS51070"/>
    </source>
</evidence>
<comment type="similarity">
    <text evidence="3">Belongs to the Stoned B family.</text>
</comment>
<dbReference type="GO" id="GO:0005672">
    <property type="term" value="C:transcription factor TFIIA complex"/>
    <property type="evidence" value="ECO:0007669"/>
    <property type="project" value="InterPro"/>
</dbReference>
<comment type="subcellular location">
    <subcellularLocation>
        <location evidence="2">Cytoplasm</location>
    </subcellularLocation>
    <subcellularLocation>
        <location evidence="1">Nucleus</location>
    </subcellularLocation>
</comment>
<evidence type="ECO:0000259" key="11">
    <source>
        <dbReference type="PROSITE" id="PS51072"/>
    </source>
</evidence>
<dbReference type="SMART" id="SM01371">
    <property type="entry name" value="TFIIA"/>
    <property type="match status" value="1"/>
</dbReference>
<dbReference type="SUPFAM" id="SSF47396">
    <property type="entry name" value="Transcription factor IIA (TFIIA), alpha-helical domain"/>
    <property type="match status" value="1"/>
</dbReference>
<evidence type="ECO:0000313" key="13">
    <source>
        <dbReference type="Proteomes" id="UP000250572"/>
    </source>
</evidence>
<dbReference type="GO" id="GO:0005737">
    <property type="term" value="C:cytoplasm"/>
    <property type="evidence" value="ECO:0007669"/>
    <property type="project" value="UniProtKB-SubCell"/>
</dbReference>
<dbReference type="CDD" id="cd07976">
    <property type="entry name" value="TFIIA_alpha_beta_like"/>
    <property type="match status" value="2"/>
</dbReference>
<keyword evidence="13" id="KW-1185">Reference proteome</keyword>
<dbReference type="Proteomes" id="UP000250572">
    <property type="component" value="Unassembled WGS sequence"/>
</dbReference>
<sequence>MCSTNHSNWVTFDDDITPVSSPQKPLQSPTLIKASVPRPNGLKLVLPPIKDTSWSFSSSLESPQSQSGSSGKSFRPYSSALNTPVTRVSTSASPSCEKNAFFRSFSSPSGVSVPSPAPETQSQPTDGPSPFPAFRGNSGHFNPFWDDSRRSVDVSSSSSDSDTDNSLPRFFIRTKDGSTPPRDQPQNPFSFVCNKLEDLQVGQEGHTDLLEGRNEVIGNGSVQFVPRGLFRSRKRDGWPVMLRIPEKKNRMSSRQWGPIYLRLLPGGVLQMFYEKGLEKPYKEFQLLPQCRPSELKVESYSEPRKVLTVKVELFSYTEKKRFHPKLEVTHEAEVEQLLKFGSTVHEDMEDLVVSMEEEIFKLSVPHQQRRQYEEQELSLQVTDHIWIQLDKSGTVMERAAFTQIHCLAFLSGQGDCFLALNDLGLLHSNSSYGYEEDSDLWMEITDRHFHQCVNETEFQMSRLIKFSPPDACRVELMRYKTAVLGCTEIPFSIKAVVTVQGAYVELQAFLNMSATFLSSLRTSDTSQPLCENVVIRVPVPGDWVKVTQTVALLRQRSLKARMNRNACLGSVRAADLQPVMQVSIGSIKYENVYSAIVWRIDRLPAKNTAVDHPHSFSCKLELGSDQEIPSDWYPFVSMECEISGAVVSQTRVKSVGTVNDIQPQKHVTSWTRYHCQANLYLSIMDDVIDSMKELFLDEGLEDRVLDDLRHLWESKVMQSKTMEDFRKNSINSSNFVLQLPASYSQADQNQELPGLMQTGQNICSLPVQNKTKALATFSLPAALPYPVKIPAGVTLQTASGQLYKVNVPVVVTQAPVGQQAASHVAQTVSEQSEAPAAALPNPIPLHEPESCSASDSSVTQSRIGLALSQESGLPREPPGGEATLGGSDSSFQPEVASPCTQLLDFQISAEEAALAQKTQSRDIDEILKEVIEEEREKASRAWKLAAGNQSEAELGLDLDYTYRELSDIVQLDGPADDSDPEEEEEAPMEESDFLGLINAEAIRALQEENCSDSNSISSSSDEGVADDFANVEDEDPLNSGDDVVEQDIPDLFDTDNVIVCQYDKIHRSKNRWKFHLKDGVISYGGRDYVFSKAIGEAECLLREIVGIAAAAAAQQPAHVLPEGASEDGVQEGVAEGVDGVKENQQDFGVGDGYEGHAQRGRDGKEGDRRHAHEVCEYEHGHALGDLGVAVAGRVLRVVDAEIDAYVAEADDQERDHVEDENGHDVNLRARRVDVHGQADAYLAVAAHSRQGKQSHEQREAPAGRHYGRHVAQSQPPVDVHGVGDCVPALQADDGQRVDRQLAGEYCQEPGRAAAGPSLPAGGVVVVLMAGVEVHEGDQHQVEPHAQVGKGQVAHEEPRDGQLVAADEQDDQDGQVTCHSKDRDEPGEAAQEGEAQQVLTGVECIGHRRAHYERPAMTTKLEVWVLEAYVEDEIHAVISGLPEE</sequence>
<dbReference type="InterPro" id="IPR036168">
    <property type="entry name" value="AP2_Mu_C_sf"/>
</dbReference>
<dbReference type="Gene3D" id="2.60.40.1170">
    <property type="entry name" value="Mu homology domain, subdomain B"/>
    <property type="match status" value="2"/>
</dbReference>
<dbReference type="FunFam" id="2.60.40.1170:FF:000054">
    <property type="entry name" value="General transcription factor IIA, 1-like"/>
    <property type="match status" value="1"/>
</dbReference>
<name>A0A315VQ25_GAMAF</name>
<evidence type="ECO:0000256" key="4">
    <source>
        <dbReference type="ARBA" id="ARBA00010059"/>
    </source>
</evidence>
<evidence type="ECO:0000256" key="6">
    <source>
        <dbReference type="ARBA" id="ARBA00022583"/>
    </source>
</evidence>
<dbReference type="SUPFAM" id="SSF49447">
    <property type="entry name" value="Second domain of Mu2 adaptin subunit (ap50) of ap2 adaptor"/>
    <property type="match status" value="1"/>
</dbReference>
<keyword evidence="8" id="KW-0539">Nucleus</keyword>
<feature type="region of interest" description="Disordered" evidence="9">
    <location>
        <begin position="1246"/>
        <end position="1267"/>
    </location>
</feature>
<comment type="similarity">
    <text evidence="4">Belongs to the TFIIA subunit 1 family.</text>
</comment>
<dbReference type="Gene3D" id="2.30.18.10">
    <property type="entry name" value="Transcription factor IIA (TFIIA), beta-barrel domain"/>
    <property type="match status" value="1"/>
</dbReference>
<dbReference type="STRING" id="33528.ENSGAFP00000010234"/>
<dbReference type="InterPro" id="IPR012320">
    <property type="entry name" value="SHD_dom"/>
</dbReference>
<keyword evidence="6" id="KW-0254">Endocytosis</keyword>
<feature type="region of interest" description="Disordered" evidence="9">
    <location>
        <begin position="823"/>
        <end position="895"/>
    </location>
</feature>
<feature type="domain" description="SHD" evidence="10">
    <location>
        <begin position="237"/>
        <end position="370"/>
    </location>
</feature>
<evidence type="ECO:0008006" key="14">
    <source>
        <dbReference type="Google" id="ProtNLM"/>
    </source>
</evidence>
<dbReference type="PANTHER" id="PTHR10529">
    <property type="entry name" value="AP COMPLEX SUBUNIT MU"/>
    <property type="match status" value="1"/>
</dbReference>
<comment type="caution">
    <text evidence="12">The sequence shown here is derived from an EMBL/GenBank/DDBJ whole genome shotgun (WGS) entry which is preliminary data.</text>
</comment>
<feature type="domain" description="MHD" evidence="11">
    <location>
        <begin position="374"/>
        <end position="683"/>
    </location>
</feature>
<feature type="region of interest" description="Disordered" evidence="9">
    <location>
        <begin position="971"/>
        <end position="990"/>
    </location>
</feature>
<feature type="region of interest" description="Disordered" evidence="9">
    <location>
        <begin position="13"/>
        <end position="34"/>
    </location>
</feature>
<evidence type="ECO:0000256" key="5">
    <source>
        <dbReference type="ARBA" id="ARBA00022490"/>
    </source>
</evidence>
<evidence type="ECO:0000256" key="2">
    <source>
        <dbReference type="ARBA" id="ARBA00004496"/>
    </source>
</evidence>
<dbReference type="PROSITE" id="PS51072">
    <property type="entry name" value="MHD"/>
    <property type="match status" value="1"/>
</dbReference>
<evidence type="ECO:0000256" key="7">
    <source>
        <dbReference type="ARBA" id="ARBA00023163"/>
    </source>
</evidence>
<keyword evidence="5" id="KW-0963">Cytoplasm</keyword>
<dbReference type="InterPro" id="IPR009088">
    <property type="entry name" value="TFIIA_b-brl"/>
</dbReference>
<dbReference type="Gene3D" id="1.10.287.100">
    <property type="match status" value="1"/>
</dbReference>
<keyword evidence="7" id="KW-0804">Transcription</keyword>
<feature type="region of interest" description="Disordered" evidence="9">
    <location>
        <begin position="1337"/>
        <end position="1395"/>
    </location>
</feature>
<accession>A0A315VQ25</accession>
<feature type="compositionally biased region" description="Basic and acidic residues" evidence="9">
    <location>
        <begin position="1253"/>
        <end position="1262"/>
    </location>
</feature>